<dbReference type="InterPro" id="IPR001245">
    <property type="entry name" value="Ser-Thr/Tyr_kinase_cat_dom"/>
</dbReference>
<dbReference type="PANTHER" id="PTHR48006:SF88">
    <property type="entry name" value="LRR RECEPTOR-LIKE KINASE FAMILY PROTEIN"/>
    <property type="match status" value="1"/>
</dbReference>
<dbReference type="EC" id="2.7.11.1" evidence="3"/>
<protein>
    <submittedName>
        <fullName evidence="3">Non-specific serine/threonine protein kinase</fullName>
        <ecNumber evidence="3">2.7.11.1</ecNumber>
    </submittedName>
</protein>
<dbReference type="GO" id="GO:0004713">
    <property type="term" value="F:protein tyrosine kinase activity"/>
    <property type="evidence" value="ECO:0007669"/>
    <property type="project" value="InterPro"/>
</dbReference>
<dbReference type="PANTHER" id="PTHR48006">
    <property type="entry name" value="LEUCINE-RICH REPEAT-CONTAINING PROTEIN DDB_G0281931-RELATED"/>
    <property type="match status" value="1"/>
</dbReference>
<keyword evidence="3" id="KW-0723">Serine/threonine-protein kinase</keyword>
<dbReference type="GO" id="GO:0005524">
    <property type="term" value="F:ATP binding"/>
    <property type="evidence" value="ECO:0007669"/>
    <property type="project" value="InterPro"/>
</dbReference>
<reference evidence="4" key="1">
    <citation type="journal article" date="2018" name="Gigascience">
        <title>Genome assembly of the Pink Ipe (Handroanthus impetiginosus, Bignoniaceae), a highly valued, ecologically keystone Neotropical timber forest tree.</title>
        <authorList>
            <person name="Silva-Junior O.B."/>
            <person name="Grattapaglia D."/>
            <person name="Novaes E."/>
            <person name="Collevatti R.G."/>
        </authorList>
    </citation>
    <scope>NUCLEOTIDE SEQUENCE [LARGE SCALE GENOMIC DNA]</scope>
    <source>
        <strain evidence="4">cv. UFG-1</strain>
    </source>
</reference>
<dbReference type="Pfam" id="PF07714">
    <property type="entry name" value="PK_Tyr_Ser-Thr"/>
    <property type="match status" value="1"/>
</dbReference>
<dbReference type="STRING" id="429701.A0A2G9HCD4"/>
<dbReference type="Proteomes" id="UP000231279">
    <property type="component" value="Unassembled WGS sequence"/>
</dbReference>
<dbReference type="SMART" id="SM00219">
    <property type="entry name" value="TyrKc"/>
    <property type="match status" value="1"/>
</dbReference>
<keyword evidence="3" id="KW-0418">Kinase</keyword>
<dbReference type="InterPro" id="IPR051824">
    <property type="entry name" value="LRR_Rcpt-Like_S/T_Kinase"/>
</dbReference>
<dbReference type="PROSITE" id="PS50011">
    <property type="entry name" value="PROTEIN_KINASE_DOM"/>
    <property type="match status" value="1"/>
</dbReference>
<dbReference type="GO" id="GO:0004674">
    <property type="term" value="F:protein serine/threonine kinase activity"/>
    <property type="evidence" value="ECO:0007669"/>
    <property type="project" value="UniProtKB-KW"/>
</dbReference>
<comment type="subcellular location">
    <subcellularLocation>
        <location evidence="1">Membrane</location>
        <topology evidence="1">Single-pass type I membrane protein</topology>
    </subcellularLocation>
</comment>
<evidence type="ECO:0000259" key="2">
    <source>
        <dbReference type="PROSITE" id="PS50011"/>
    </source>
</evidence>
<accession>A0A2G9HCD4</accession>
<dbReference type="OrthoDB" id="2151624at2759"/>
<dbReference type="Gene3D" id="1.10.510.10">
    <property type="entry name" value="Transferase(Phosphotransferase) domain 1"/>
    <property type="match status" value="1"/>
</dbReference>
<proteinExistence type="predicted"/>
<keyword evidence="3" id="KW-0808">Transferase</keyword>
<dbReference type="GO" id="GO:0016020">
    <property type="term" value="C:membrane"/>
    <property type="evidence" value="ECO:0007669"/>
    <property type="project" value="UniProtKB-SubCell"/>
</dbReference>
<evidence type="ECO:0000313" key="4">
    <source>
        <dbReference type="Proteomes" id="UP000231279"/>
    </source>
</evidence>
<evidence type="ECO:0000313" key="3">
    <source>
        <dbReference type="EMBL" id="PIN15156.1"/>
    </source>
</evidence>
<sequence length="280" mass="31492">MKNQVGTETGRLGAETGARAPKTQFLDSAKCLGTHMGAWAPVNSFCVAKKERLLIYKYMPNGTLHDKLYMKDGGEVTDWLLRLKIGIRVAKGFSWFHHSCDPRVIHRNISLKCILLDEDYELKISDFGLARLMNPVDTHLSTFVNGEFGDLVKGDVYSFKVVLLELVAGAKPTYGAKAQESFKGNLVDWILELSNTSLLHDAIDKSLVGRGYDGELFQFLKVACSCVLSYHKERPTMFEVYQFLRAIGQQYDFTMENDLLVLLEAKNGDQRGELIVARDV</sequence>
<dbReference type="InterPro" id="IPR011009">
    <property type="entry name" value="Kinase-like_dom_sf"/>
</dbReference>
<dbReference type="SUPFAM" id="SSF56112">
    <property type="entry name" value="Protein kinase-like (PK-like)"/>
    <property type="match status" value="1"/>
</dbReference>
<keyword evidence="4" id="KW-1185">Reference proteome</keyword>
<name>A0A2G9HCD4_9LAMI</name>
<evidence type="ECO:0000256" key="1">
    <source>
        <dbReference type="ARBA" id="ARBA00004479"/>
    </source>
</evidence>
<gene>
    <name evidence="3" type="ORF">CDL12_12200</name>
</gene>
<dbReference type="EMBL" id="NKXS01002135">
    <property type="protein sequence ID" value="PIN15156.1"/>
    <property type="molecule type" value="Genomic_DNA"/>
</dbReference>
<dbReference type="InterPro" id="IPR000719">
    <property type="entry name" value="Prot_kinase_dom"/>
</dbReference>
<dbReference type="InterPro" id="IPR020635">
    <property type="entry name" value="Tyr_kinase_cat_dom"/>
</dbReference>
<organism evidence="3 4">
    <name type="scientific">Handroanthus impetiginosus</name>
    <dbReference type="NCBI Taxonomy" id="429701"/>
    <lineage>
        <taxon>Eukaryota</taxon>
        <taxon>Viridiplantae</taxon>
        <taxon>Streptophyta</taxon>
        <taxon>Embryophyta</taxon>
        <taxon>Tracheophyta</taxon>
        <taxon>Spermatophyta</taxon>
        <taxon>Magnoliopsida</taxon>
        <taxon>eudicotyledons</taxon>
        <taxon>Gunneridae</taxon>
        <taxon>Pentapetalae</taxon>
        <taxon>asterids</taxon>
        <taxon>lamiids</taxon>
        <taxon>Lamiales</taxon>
        <taxon>Bignoniaceae</taxon>
        <taxon>Crescentiina</taxon>
        <taxon>Tabebuia alliance</taxon>
        <taxon>Handroanthus</taxon>
    </lineage>
</organism>
<dbReference type="AlphaFoldDB" id="A0A2G9HCD4"/>
<feature type="domain" description="Protein kinase" evidence="2">
    <location>
        <begin position="1"/>
        <end position="244"/>
    </location>
</feature>
<comment type="caution">
    <text evidence="3">The sequence shown here is derived from an EMBL/GenBank/DDBJ whole genome shotgun (WGS) entry which is preliminary data.</text>
</comment>